<evidence type="ECO:0000256" key="1">
    <source>
        <dbReference type="SAM" id="MobiDB-lite"/>
    </source>
</evidence>
<protein>
    <recommendedName>
        <fullName evidence="4">Replication terminator protein</fullName>
    </recommendedName>
</protein>
<feature type="region of interest" description="Disordered" evidence="1">
    <location>
        <begin position="109"/>
        <end position="129"/>
    </location>
</feature>
<keyword evidence="3" id="KW-1185">Reference proteome</keyword>
<evidence type="ECO:0000313" key="2">
    <source>
        <dbReference type="EMBL" id="RBO99511.1"/>
    </source>
</evidence>
<accession>A0A366EAW2</accession>
<sequence>MVEPIINLNTLADGAFAERINYELKNLLQNIADPNTDAQKKRKLQVTLTLEANENRELADVNIDVKATPAPRKSIGSTLILDRDEAGYATAAELKSGIKDQTYFDPESYEVKDDRGQNVVDLQKQGGSK</sequence>
<dbReference type="Proteomes" id="UP000252254">
    <property type="component" value="Unassembled WGS sequence"/>
</dbReference>
<dbReference type="OrthoDB" id="1956472at2"/>
<dbReference type="AlphaFoldDB" id="A0A366EAW2"/>
<organism evidence="2 3">
    <name type="scientific">Paraliobacillus ryukyuensis</name>
    <dbReference type="NCBI Taxonomy" id="200904"/>
    <lineage>
        <taxon>Bacteria</taxon>
        <taxon>Bacillati</taxon>
        <taxon>Bacillota</taxon>
        <taxon>Bacilli</taxon>
        <taxon>Bacillales</taxon>
        <taxon>Bacillaceae</taxon>
        <taxon>Paraliobacillus</taxon>
    </lineage>
</organism>
<evidence type="ECO:0000313" key="3">
    <source>
        <dbReference type="Proteomes" id="UP000252254"/>
    </source>
</evidence>
<name>A0A366EAW2_9BACI</name>
<comment type="caution">
    <text evidence="2">The sequence shown here is derived from an EMBL/GenBank/DDBJ whole genome shotgun (WGS) entry which is preliminary data.</text>
</comment>
<dbReference type="EMBL" id="QNRI01000004">
    <property type="protein sequence ID" value="RBO99511.1"/>
    <property type="molecule type" value="Genomic_DNA"/>
</dbReference>
<reference evidence="2 3" key="1">
    <citation type="submission" date="2018-06" db="EMBL/GenBank/DDBJ databases">
        <title>Genomic Encyclopedia of Type Strains, Phase IV (KMG-IV): sequencing the most valuable type-strain genomes for metagenomic binning, comparative biology and taxonomic classification.</title>
        <authorList>
            <person name="Goeker M."/>
        </authorList>
    </citation>
    <scope>NUCLEOTIDE SEQUENCE [LARGE SCALE GENOMIC DNA]</scope>
    <source>
        <strain evidence="2 3">DSM 15140</strain>
    </source>
</reference>
<dbReference type="RefSeq" id="WP_113868456.1">
    <property type="nucleotide sequence ID" value="NZ_BAABQN010000003.1"/>
</dbReference>
<evidence type="ECO:0008006" key="4">
    <source>
        <dbReference type="Google" id="ProtNLM"/>
    </source>
</evidence>
<gene>
    <name evidence="2" type="ORF">DES48_104187</name>
</gene>
<proteinExistence type="predicted"/>